<organism evidence="1 2">
    <name type="scientific">Nocardiopsis alba</name>
    <dbReference type="NCBI Taxonomy" id="53437"/>
    <lineage>
        <taxon>Bacteria</taxon>
        <taxon>Bacillati</taxon>
        <taxon>Actinomycetota</taxon>
        <taxon>Actinomycetes</taxon>
        <taxon>Streptosporangiales</taxon>
        <taxon>Nocardiopsidaceae</taxon>
        <taxon>Nocardiopsis</taxon>
    </lineage>
</organism>
<dbReference type="Pfam" id="PF08798">
    <property type="entry name" value="CRISPR_assoc"/>
    <property type="match status" value="1"/>
</dbReference>
<dbReference type="RefSeq" id="WP_161111514.1">
    <property type="nucleotide sequence ID" value="NZ_WWHY01000001.1"/>
</dbReference>
<protein>
    <submittedName>
        <fullName evidence="1">Type I-E CRISPR-associated protein Cas6/Cse3/CasE</fullName>
    </submittedName>
</protein>
<dbReference type="InterPro" id="IPR010179">
    <property type="entry name" value="CRISPR-assoc_prot_Cse3"/>
</dbReference>
<dbReference type="CDD" id="cd09727">
    <property type="entry name" value="Cas6_I-E"/>
    <property type="match status" value="1"/>
</dbReference>
<evidence type="ECO:0000313" key="2">
    <source>
        <dbReference type="Proteomes" id="UP000467124"/>
    </source>
</evidence>
<dbReference type="Gene3D" id="3.30.70.1200">
    <property type="entry name" value="Crispr-associated protein, domain 1"/>
    <property type="match status" value="1"/>
</dbReference>
<name>A0A7K2IWN4_9ACTN</name>
<dbReference type="Proteomes" id="UP000467124">
    <property type="component" value="Unassembled WGS sequence"/>
</dbReference>
<dbReference type="SMART" id="SM01101">
    <property type="entry name" value="CRISPR_assoc"/>
    <property type="match status" value="1"/>
</dbReference>
<dbReference type="EMBL" id="WWHY01000001">
    <property type="protein sequence ID" value="MYR34361.1"/>
    <property type="molecule type" value="Genomic_DNA"/>
</dbReference>
<gene>
    <name evidence="1" type="primary">cas6e</name>
    <name evidence="1" type="ORF">GTW20_19460</name>
</gene>
<comment type="caution">
    <text evidence="1">The sequence shown here is derived from an EMBL/GenBank/DDBJ whole genome shotgun (WGS) entry which is preliminary data.</text>
</comment>
<dbReference type="SUPFAM" id="SSF117987">
    <property type="entry name" value="CRISPR-associated protein"/>
    <property type="match status" value="2"/>
</dbReference>
<dbReference type="NCBIfam" id="TIGR01907">
    <property type="entry name" value="casE_Cse3"/>
    <property type="match status" value="1"/>
</dbReference>
<dbReference type="AlphaFoldDB" id="A0A7K2IWN4"/>
<reference evidence="1 2" key="1">
    <citation type="journal article" date="2019" name="Nat. Commun.">
        <title>The antimicrobial potential of Streptomyces from insect microbiomes.</title>
        <authorList>
            <person name="Chevrette M.G."/>
            <person name="Carlson C.M."/>
            <person name="Ortega H.E."/>
            <person name="Thomas C."/>
            <person name="Ananiev G.E."/>
            <person name="Barns K.J."/>
            <person name="Book A.J."/>
            <person name="Cagnazzo J."/>
            <person name="Carlos C."/>
            <person name="Flanigan W."/>
            <person name="Grubbs K.J."/>
            <person name="Horn H.A."/>
            <person name="Hoffmann F.M."/>
            <person name="Klassen J.L."/>
            <person name="Knack J.J."/>
            <person name="Lewin G.R."/>
            <person name="McDonald B.R."/>
            <person name="Muller L."/>
            <person name="Melo W.G.P."/>
            <person name="Pinto-Tomas A.A."/>
            <person name="Schmitz A."/>
            <person name="Wendt-Pienkowski E."/>
            <person name="Wildman S."/>
            <person name="Zhao M."/>
            <person name="Zhang F."/>
            <person name="Bugni T.S."/>
            <person name="Andes D.R."/>
            <person name="Pupo M.T."/>
            <person name="Currie C.R."/>
        </authorList>
    </citation>
    <scope>NUCLEOTIDE SEQUENCE [LARGE SCALE GENOMIC DNA]</scope>
    <source>
        <strain evidence="1 2">SID5840</strain>
    </source>
</reference>
<dbReference type="Gene3D" id="3.30.70.1210">
    <property type="entry name" value="Crispr-associated protein, domain 2"/>
    <property type="match status" value="1"/>
</dbReference>
<proteinExistence type="predicted"/>
<evidence type="ECO:0000313" key="1">
    <source>
        <dbReference type="EMBL" id="MYR34361.1"/>
    </source>
</evidence>
<accession>A0A7K2IWN4</accession>
<sequence length="233" mass="26216">MYLSRIFLNPRRQGTTLFIGSPQRLHAAVLASFPQDPPTGASDGPRVLWRLDTDDWRRPVLWVSSPDKPSFEHITDEYGWPRAEPPFETRSMEHLLARLVAGQEYVFRATVNPVKTKAGEPDAEGLRGRGRVVPLAGAAARTEWFVGRAERWGFEIPLGKVQPPEGGPAWAVETRDSRRLRFSKKGAKRQVVLQTVTFEGRLRVTDVDLFRRTLTHGVGRARGYGCGLFTLAR</sequence>